<dbReference type="Proteomes" id="UP000000378">
    <property type="component" value="Chromosome"/>
</dbReference>
<gene>
    <name evidence="5" type="ordered locus">Slip_1028</name>
</gene>
<organism evidence="5 6">
    <name type="scientific">Syntrophothermus lipocalidus (strain DSM 12680 / TGB-C1)</name>
    <dbReference type="NCBI Taxonomy" id="643648"/>
    <lineage>
        <taxon>Bacteria</taxon>
        <taxon>Bacillati</taxon>
        <taxon>Bacillota</taxon>
        <taxon>Clostridia</taxon>
        <taxon>Eubacteriales</taxon>
        <taxon>Syntrophomonadaceae</taxon>
        <taxon>Syntrophothermus</taxon>
    </lineage>
</organism>
<dbReference type="Pfam" id="PF13484">
    <property type="entry name" value="Fer4_16"/>
    <property type="match status" value="1"/>
</dbReference>
<dbReference type="PANTHER" id="PTHR42827">
    <property type="entry name" value="IRON-SULFUR CLUSTER-BINDING PROTEIN-RELATED"/>
    <property type="match status" value="1"/>
</dbReference>
<evidence type="ECO:0000313" key="5">
    <source>
        <dbReference type="EMBL" id="ADI01807.1"/>
    </source>
</evidence>
<dbReference type="KEGG" id="slp:Slip_1028"/>
<dbReference type="AlphaFoldDB" id="D7CM72"/>
<evidence type="ECO:0000259" key="4">
    <source>
        <dbReference type="PROSITE" id="PS51379"/>
    </source>
</evidence>
<feature type="domain" description="4Fe-4S ferredoxin-type" evidence="4">
    <location>
        <begin position="156"/>
        <end position="185"/>
    </location>
</feature>
<dbReference type="PROSITE" id="PS00198">
    <property type="entry name" value="4FE4S_FER_1"/>
    <property type="match status" value="1"/>
</dbReference>
<dbReference type="PROSITE" id="PS51379">
    <property type="entry name" value="4FE4S_FER_2"/>
    <property type="match status" value="1"/>
</dbReference>
<sequence length="226" mass="24784">MSGNLDRMVIDRAAKWGASLVGFADVEHNEVEMVVELKNQGWKRAVVMAQQLSRGIVDTITDRPTALYAGHYALVNQKLDILALEVASFLQDLGWRALPVPASAVVSEETLSSYLSHRAAAAAAGLGWIGKNQLLITAEYGPRVRLVTVLTDAPLKAGSPIKERCGKCTRCIDACPVKAIKDTDLALRDREAHLNVHECNQHLWDWQGELGYRVCGVCMRVCPHGQ</sequence>
<dbReference type="InterPro" id="IPR017896">
    <property type="entry name" value="4Fe4S_Fe-S-bd"/>
</dbReference>
<evidence type="ECO:0000313" key="6">
    <source>
        <dbReference type="Proteomes" id="UP000000378"/>
    </source>
</evidence>
<dbReference type="InterPro" id="IPR017900">
    <property type="entry name" value="4Fe4S_Fe_S_CS"/>
</dbReference>
<keyword evidence="6" id="KW-1185">Reference proteome</keyword>
<dbReference type="PANTHER" id="PTHR42827:SF1">
    <property type="entry name" value="IRON-SULFUR CLUSTER-BINDING PROTEIN"/>
    <property type="match status" value="1"/>
</dbReference>
<dbReference type="STRING" id="643648.Slip_1028"/>
<dbReference type="HOGENOM" id="CLU_081793_1_0_9"/>
<accession>D7CM72</accession>
<name>D7CM72_SYNLT</name>
<protein>
    <submittedName>
        <fullName evidence="5">4Fe-4S ferredoxin iron-sulfur binding domain protein</fullName>
    </submittedName>
</protein>
<dbReference type="GO" id="GO:0046872">
    <property type="term" value="F:metal ion binding"/>
    <property type="evidence" value="ECO:0007669"/>
    <property type="project" value="UniProtKB-KW"/>
</dbReference>
<proteinExistence type="predicted"/>
<dbReference type="eggNOG" id="COG1600">
    <property type="taxonomic scope" value="Bacteria"/>
</dbReference>
<keyword evidence="3" id="KW-0411">Iron-sulfur</keyword>
<dbReference type="GO" id="GO:0051536">
    <property type="term" value="F:iron-sulfur cluster binding"/>
    <property type="evidence" value="ECO:0007669"/>
    <property type="project" value="UniProtKB-KW"/>
</dbReference>
<dbReference type="Gene3D" id="3.30.70.20">
    <property type="match status" value="1"/>
</dbReference>
<evidence type="ECO:0000256" key="3">
    <source>
        <dbReference type="ARBA" id="ARBA00023014"/>
    </source>
</evidence>
<keyword evidence="2" id="KW-0408">Iron</keyword>
<evidence type="ECO:0000256" key="1">
    <source>
        <dbReference type="ARBA" id="ARBA00022723"/>
    </source>
</evidence>
<reference evidence="6" key="1">
    <citation type="journal article" date="2010" name="Stand. Genomic Sci.">
        <title>Complete genome sequence of Syntrophothermus lipocalidus type strain (TGB-C1T).</title>
        <authorList>
            <consortium name="US DOE Joint Genome Institute (JGI-PGF)"/>
            <person name="Djao O."/>
            <person name="Zhang X."/>
            <person name="Lucas S."/>
            <person name="Lapidus A."/>
            <person name="Glavina Del Rio T."/>
            <person name="Nolan M."/>
            <person name="Tice H."/>
            <person name="Cheng J."/>
            <person name="Han C."/>
            <person name="Tapia R."/>
            <person name="Goodwin L."/>
            <person name="Pitluck S."/>
            <person name="Liolios K."/>
            <person name="Ivanova N."/>
            <person name="Mavromatis K."/>
            <person name="Mikhailova N."/>
            <person name="Ovchinnikova G."/>
            <person name="Pati A."/>
            <person name="Brambilla E."/>
            <person name="Chen A."/>
            <person name="Palaniappan K."/>
            <person name="Land M."/>
            <person name="Hauser L."/>
            <person name="Chang Y."/>
            <person name="Jeffries C."/>
            <person name="Rohde M."/>
            <person name="Sikorski J."/>
            <person name="Spring S."/>
            <person name="Goker M."/>
            <person name="Detter J."/>
            <person name="Woyke T."/>
            <person name="Bristow J."/>
            <person name="Eisen J."/>
            <person name="Markowitz V."/>
            <person name="Hugenholtz P."/>
            <person name="Kyrpides N."/>
            <person name="Klenk H."/>
        </authorList>
    </citation>
    <scope>NUCLEOTIDE SEQUENCE [LARGE SCALE GENOMIC DNA]</scope>
    <source>
        <strain evidence="6">DSM 12680 / TGB-C1</strain>
    </source>
</reference>
<keyword evidence="1" id="KW-0479">Metal-binding</keyword>
<dbReference type="RefSeq" id="WP_013175209.1">
    <property type="nucleotide sequence ID" value="NC_014220.1"/>
</dbReference>
<dbReference type="EMBL" id="CP002048">
    <property type="protein sequence ID" value="ADI01807.1"/>
    <property type="molecule type" value="Genomic_DNA"/>
</dbReference>
<dbReference type="SUPFAM" id="SSF46548">
    <property type="entry name" value="alpha-helical ferredoxin"/>
    <property type="match status" value="1"/>
</dbReference>
<evidence type="ECO:0000256" key="2">
    <source>
        <dbReference type="ARBA" id="ARBA00023004"/>
    </source>
</evidence>
<reference evidence="5 6" key="2">
    <citation type="journal article" date="2010" name="Stand. Genomic Sci.">
        <title>Complete genome sequence of Syntrophothermus lipocalidus type strain (TGB-C1).</title>
        <authorList>
            <person name="Djao O.D."/>
            <person name="Zhang X."/>
            <person name="Lucas S."/>
            <person name="Lapidus A."/>
            <person name="Del Rio T.G."/>
            <person name="Nolan M."/>
            <person name="Tice H."/>
            <person name="Cheng J.F."/>
            <person name="Han C."/>
            <person name="Tapia R."/>
            <person name="Goodwin L."/>
            <person name="Pitluck S."/>
            <person name="Liolios K."/>
            <person name="Ivanova N."/>
            <person name="Mavromatis K."/>
            <person name="Mikhailova N."/>
            <person name="Ovchinnikova G."/>
            <person name="Pati A."/>
            <person name="Brambilla E."/>
            <person name="Chen A."/>
            <person name="Palaniappan K."/>
            <person name="Land M."/>
            <person name="Hauser L."/>
            <person name="Chang Y.J."/>
            <person name="Jeffries C.D."/>
            <person name="Rohde M."/>
            <person name="Sikorski J."/>
            <person name="Spring S."/>
            <person name="Goker M."/>
            <person name="Detter J.C."/>
            <person name="Woyke T."/>
            <person name="Bristow J."/>
            <person name="Eisen J.A."/>
            <person name="Markowitz V."/>
            <person name="Hugenholtz P."/>
            <person name="Kyrpides N.C."/>
            <person name="Klenk H.P."/>
        </authorList>
    </citation>
    <scope>NUCLEOTIDE SEQUENCE [LARGE SCALE GENOMIC DNA]</scope>
    <source>
        <strain evidence="6">DSM 12680 / TGB-C1</strain>
    </source>
</reference>